<comment type="caution">
    <text evidence="7">The sequence shown here is derived from an EMBL/GenBank/DDBJ whole genome shotgun (WGS) entry which is preliminary data.</text>
</comment>
<dbReference type="EMBL" id="WIWV01000118">
    <property type="protein sequence ID" value="KAF7713452.1"/>
    <property type="molecule type" value="Genomic_DNA"/>
</dbReference>
<dbReference type="InterPro" id="IPR035994">
    <property type="entry name" value="Nucleoside_phosphorylase_sf"/>
</dbReference>
<proteinExistence type="predicted"/>
<dbReference type="InterPro" id="IPR000845">
    <property type="entry name" value="Nucleoside_phosphorylase_d"/>
</dbReference>
<dbReference type="PANTHER" id="PTHR24173">
    <property type="entry name" value="ANKYRIN REPEAT CONTAINING"/>
    <property type="match status" value="1"/>
</dbReference>
<dbReference type="Gene3D" id="3.40.50.300">
    <property type="entry name" value="P-loop containing nucleotide triphosphate hydrolases"/>
    <property type="match status" value="1"/>
</dbReference>
<feature type="repeat" description="ANK" evidence="3">
    <location>
        <begin position="1053"/>
        <end position="1085"/>
    </location>
</feature>
<keyword evidence="8" id="KW-1185">Reference proteome</keyword>
<evidence type="ECO:0000256" key="2">
    <source>
        <dbReference type="ARBA" id="ARBA00023043"/>
    </source>
</evidence>
<dbReference type="Gene3D" id="3.40.50.1580">
    <property type="entry name" value="Nucleoside phosphorylase domain"/>
    <property type="match status" value="1"/>
</dbReference>
<dbReference type="InterPro" id="IPR027417">
    <property type="entry name" value="P-loop_NTPase"/>
</dbReference>
<dbReference type="PANTHER" id="PTHR24173:SF74">
    <property type="entry name" value="ANKYRIN REPEAT DOMAIN-CONTAINING PROTEIN 16"/>
    <property type="match status" value="1"/>
</dbReference>
<dbReference type="PROSITE" id="PS50297">
    <property type="entry name" value="ANK_REP_REGION"/>
    <property type="match status" value="5"/>
</dbReference>
<evidence type="ECO:0000256" key="1">
    <source>
        <dbReference type="ARBA" id="ARBA00022737"/>
    </source>
</evidence>
<evidence type="ECO:0000256" key="4">
    <source>
        <dbReference type="SAM" id="MobiDB-lite"/>
    </source>
</evidence>
<dbReference type="SUPFAM" id="SSF53167">
    <property type="entry name" value="Purine and uridine phosphorylases"/>
    <property type="match status" value="1"/>
</dbReference>
<evidence type="ECO:0000259" key="5">
    <source>
        <dbReference type="Pfam" id="PF01048"/>
    </source>
</evidence>
<gene>
    <name evidence="7" type="ORF">PECM_001057</name>
</gene>
<feature type="repeat" description="ANK" evidence="3">
    <location>
        <begin position="1020"/>
        <end position="1052"/>
    </location>
</feature>
<dbReference type="SMART" id="SM00248">
    <property type="entry name" value="ANK"/>
    <property type="match status" value="18"/>
</dbReference>
<dbReference type="Pfam" id="PF01048">
    <property type="entry name" value="PNP_UDP_1"/>
    <property type="match status" value="1"/>
</dbReference>
<dbReference type="SUPFAM" id="SSF48403">
    <property type="entry name" value="Ankyrin repeat"/>
    <property type="match status" value="4"/>
</dbReference>
<feature type="repeat" description="ANK" evidence="3">
    <location>
        <begin position="1325"/>
        <end position="1357"/>
    </location>
</feature>
<reference evidence="7" key="1">
    <citation type="journal article" date="2020" name="Front. Microbiol.">
        <title>Gene regulatory networks of Penicillium echinulatum 2HH and Penicillium oxalicum 114-2 inferred by a computational biology approach.</title>
        <authorList>
            <person name="Lenz A.R."/>
            <person name="Galan-Vasquez E."/>
            <person name="Balbinot E."/>
            <person name="De Abreu F.P."/>
            <person name="De Oliveira N.S."/>
            <person name="Da Rosa L.O."/>
            <person name="De Avila E Silva S."/>
            <person name="Camassola M."/>
            <person name="Dillon A.J.P."/>
            <person name="Perez-Rueda E."/>
        </authorList>
    </citation>
    <scope>NUCLEOTIDE SEQUENCE</scope>
    <source>
        <strain evidence="7">S1M29</strain>
    </source>
</reference>
<evidence type="ECO:0000313" key="8">
    <source>
        <dbReference type="Proteomes" id="UP000631181"/>
    </source>
</evidence>
<dbReference type="Proteomes" id="UP000631181">
    <property type="component" value="Unassembled WGS sequence"/>
</dbReference>
<keyword evidence="1" id="KW-0677">Repeat</keyword>
<feature type="repeat" description="ANK" evidence="3">
    <location>
        <begin position="1179"/>
        <end position="1211"/>
    </location>
</feature>
<dbReference type="PRINTS" id="PR01415">
    <property type="entry name" value="ANKYRIN"/>
</dbReference>
<dbReference type="InterPro" id="IPR036770">
    <property type="entry name" value="Ankyrin_rpt-contain_sf"/>
</dbReference>
<dbReference type="PROSITE" id="PS50088">
    <property type="entry name" value="ANK_REPEAT"/>
    <property type="match status" value="11"/>
</dbReference>
<feature type="repeat" description="ANK" evidence="3">
    <location>
        <begin position="986"/>
        <end position="1018"/>
    </location>
</feature>
<feature type="repeat" description="ANK" evidence="3">
    <location>
        <begin position="953"/>
        <end position="985"/>
    </location>
</feature>
<dbReference type="InterPro" id="IPR056884">
    <property type="entry name" value="NPHP3-like_N"/>
</dbReference>
<dbReference type="SUPFAM" id="SSF52540">
    <property type="entry name" value="P-loop containing nucleoside triphosphate hydrolases"/>
    <property type="match status" value="1"/>
</dbReference>
<protein>
    <recommendedName>
        <fullName evidence="9">Nucleoside phosphorylase domain-containing protein</fullName>
    </recommendedName>
</protein>
<evidence type="ECO:0000313" key="7">
    <source>
        <dbReference type="EMBL" id="KAF7713452.1"/>
    </source>
</evidence>
<evidence type="ECO:0000259" key="6">
    <source>
        <dbReference type="Pfam" id="PF24883"/>
    </source>
</evidence>
<feature type="repeat" description="ANK" evidence="3">
    <location>
        <begin position="1083"/>
        <end position="1115"/>
    </location>
</feature>
<sequence>MHHSLPHALSDARESEDEITRYSMPSATPQAFSHNSPSLKLHHEAYTIAWICGLHIEMAAAISVLDELHGPLKIDPDDSNTYQLGHIGQHNVVIACLPAQGYGTVNAALVATNLKRSFPFAHTGLMVGIGGGVPNMGDIRLGDVVVGTRVMQHDFGKFIGDARMITTAVPRLPPLRLCTAVSALRAEHELLPSRIPQILQDKFAGKSAFARPTAPDRLFRADYEHEGSHINCNECDWSNLFSRCERSSSDIRIHYGGIASGNQVIKNGMIRDAIAKAHDIVCFEMEAAGIVDSLPCLIVRGICDYADSHKNKEWQRFAASTAAAKSKASFLADDIKHKERRQGLLESLQFPQMDARRVTIENAHASTCAWFFDHPKFHEWLDPQMIAHHHGFLWLSGKPGAGKSTIMKFTYLELKKATSRENSLIASFFFNARGDTLEKTVQGMFRSLLLQLLEGYPYLQVVLDDPDIIPRGQKTCPCLNTLRDLLSKAILTLGSKGFTCFVDALDECDEQQAVDMVQYFEDLAERSSSQGVPFKICFSSRHYPHIAVKRAIRLTLEDEQGHFQDLNLYITNRLRIDESHILEKVGSLLIKKAAGVFIWVVLVVEMLDRDYRRGGIVLHQKLKKLPSDLSELFRDILRRDGDDVEDLRLGLLWILFAKRPLRLQEFRHAVWSGLSPEELSEEDQDFTSDTHFIESMIRFVIASTKGLAEITKGSKPIVQFIHESVRDFLIKDQGLNQLWPEIGPNPETSSHQVLRDSCQKYLSLVFARMPNNCANSPRSERKKLLQRYPFSVYACSYILRHSDSAATSHSQDEFLQGFKIDQWVKLNNFLEEPSLRKYHSGSLEYVLADLGSNWSKETVASLLGISSHIYHGTDITDVVNPRRISETSRGLTPLVSAMKWCHFQLAQLLLLQGVDPNDSRRRTSPALDIALRKRNHEVAKLLLECGANMNYAPDENPLFLACTGGFDDVVSLLLDHGVSVELQNSSFETPLYCASKNGHLHTVTLLIKRGATINHSSPRSLHSSLLAAAEQGKPEVARFLIRNGADVNACDRSGFSPLTKSAQRGHLSIVQLLLEAGAEFDGSGSSPLIEACAHDHTQVVRFLLRNGANVDVFDQSGFSPLTRPCERGYLSLVLALLESGIDVTKPDRTGQAAITTTNDTNIILLLLGHGADIHVRDLFGNPILTRASQNNNLILVTRLIKLGADVNAENIDGRTALLETTDARIASLLIEHGADVNACDRFGNTAVFRSVSEGNQALLSILLVKGANVNRVNLMGRTALTEALSTRVSIPQAHILNDPLSKPLNDDILRILVRGGADINTCDVQGNTILSHAVTNYDCTLARFLLEKGADVTITDRDGQTVLFKVRDATMAQLLLEHGADVNARDALHQTPLLASIVKREDEVAKTLIDHKADVNAKSKYGLTPLMLLACRVAGILPKTLDVLRPRHWLKYSFEDMPMLFSVSDAKANETLYSFVEFSWERKLARLLVSRGANVNISTRFSETPLLMAMAGRMNYDFVLFLIKHGADVNVRTTYGLTPLQQARKKRRSVIVDLLLQHGASEVENFDV</sequence>
<dbReference type="Pfam" id="PF24883">
    <property type="entry name" value="NPHP3_N"/>
    <property type="match status" value="1"/>
</dbReference>
<dbReference type="Pfam" id="PF12796">
    <property type="entry name" value="Ank_2"/>
    <property type="match status" value="5"/>
</dbReference>
<dbReference type="InterPro" id="IPR002110">
    <property type="entry name" value="Ankyrin_rpt"/>
</dbReference>
<dbReference type="OrthoDB" id="194358at2759"/>
<feature type="domain" description="Nephrocystin 3-like N-terminal" evidence="6">
    <location>
        <begin position="367"/>
        <end position="541"/>
    </location>
</feature>
<evidence type="ECO:0000256" key="3">
    <source>
        <dbReference type="PROSITE-ProRule" id="PRU00023"/>
    </source>
</evidence>
<name>A0A8J8VXC0_9EURO</name>
<organism evidence="7 8">
    <name type="scientific">Penicillium ucsense</name>
    <dbReference type="NCBI Taxonomy" id="2839758"/>
    <lineage>
        <taxon>Eukaryota</taxon>
        <taxon>Fungi</taxon>
        <taxon>Dikarya</taxon>
        <taxon>Ascomycota</taxon>
        <taxon>Pezizomycotina</taxon>
        <taxon>Eurotiomycetes</taxon>
        <taxon>Eurotiomycetidae</taxon>
        <taxon>Eurotiales</taxon>
        <taxon>Aspergillaceae</taxon>
        <taxon>Penicillium</taxon>
    </lineage>
</organism>
<feature type="repeat" description="ANK" evidence="3">
    <location>
        <begin position="1116"/>
        <end position="1148"/>
    </location>
</feature>
<feature type="repeat" description="ANK" evidence="3">
    <location>
        <begin position="1501"/>
        <end position="1534"/>
    </location>
</feature>
<dbReference type="GO" id="GO:0003824">
    <property type="term" value="F:catalytic activity"/>
    <property type="evidence" value="ECO:0007669"/>
    <property type="project" value="InterPro"/>
</dbReference>
<feature type="repeat" description="ANK" evidence="3">
    <location>
        <begin position="1242"/>
        <end position="1274"/>
    </location>
</feature>
<accession>A0A8J8VXC0</accession>
<feature type="repeat" description="ANK" evidence="3">
    <location>
        <begin position="922"/>
        <end position="954"/>
    </location>
</feature>
<feature type="domain" description="Nucleoside phosphorylase" evidence="5">
    <location>
        <begin position="48"/>
        <end position="328"/>
    </location>
</feature>
<dbReference type="Pfam" id="PF13637">
    <property type="entry name" value="Ank_4"/>
    <property type="match status" value="1"/>
</dbReference>
<dbReference type="GO" id="GO:0009116">
    <property type="term" value="P:nucleoside metabolic process"/>
    <property type="evidence" value="ECO:0007669"/>
    <property type="project" value="InterPro"/>
</dbReference>
<dbReference type="Gene3D" id="1.25.40.20">
    <property type="entry name" value="Ankyrin repeat-containing domain"/>
    <property type="match status" value="3"/>
</dbReference>
<evidence type="ECO:0008006" key="9">
    <source>
        <dbReference type="Google" id="ProtNLM"/>
    </source>
</evidence>
<keyword evidence="2 3" id="KW-0040">ANK repeat</keyword>
<feature type="region of interest" description="Disordered" evidence="4">
    <location>
        <begin position="1"/>
        <end position="21"/>
    </location>
</feature>